<dbReference type="RefSeq" id="WP_419580557.1">
    <property type="nucleotide sequence ID" value="NZ_CP036432.1"/>
</dbReference>
<keyword evidence="2" id="KW-1185">Reference proteome</keyword>
<accession>A0ABX5Y0A2</accession>
<sequence>MAIGGQWKSAMKGHVDGLGSITMSISLETVSVKYLAAKKLSAGSRKEYRSTVSKWTTWGNGVDNCRWQK</sequence>
<reference evidence="1 2" key="1">
    <citation type="submission" date="2019-02" db="EMBL/GenBank/DDBJ databases">
        <title>Deep-cultivation of Planctomycetes and their phenomic and genomic characterization uncovers novel biology.</title>
        <authorList>
            <person name="Wiegand S."/>
            <person name="Jogler M."/>
            <person name="Boedeker C."/>
            <person name="Pinto D."/>
            <person name="Vollmers J."/>
            <person name="Rivas-Marin E."/>
            <person name="Kohn T."/>
            <person name="Peeters S.H."/>
            <person name="Heuer A."/>
            <person name="Rast P."/>
            <person name="Oberbeckmann S."/>
            <person name="Bunk B."/>
            <person name="Jeske O."/>
            <person name="Meyerdierks A."/>
            <person name="Storesund J.E."/>
            <person name="Kallscheuer N."/>
            <person name="Luecker S."/>
            <person name="Lage O.M."/>
            <person name="Pohl T."/>
            <person name="Merkel B.J."/>
            <person name="Hornburger P."/>
            <person name="Mueller R.-W."/>
            <person name="Bruemmer F."/>
            <person name="Labrenz M."/>
            <person name="Spormann A.M."/>
            <person name="Op den Camp H."/>
            <person name="Overmann J."/>
            <person name="Amann R."/>
            <person name="Jetten M.S.M."/>
            <person name="Mascher T."/>
            <person name="Medema M.H."/>
            <person name="Devos D.P."/>
            <person name="Kaster A.-K."/>
            <person name="Ovreas L."/>
            <person name="Rohde M."/>
            <person name="Galperin M.Y."/>
            <person name="Jogler C."/>
        </authorList>
    </citation>
    <scope>NUCLEOTIDE SEQUENCE [LARGE SCALE GENOMIC DNA]</scope>
    <source>
        <strain evidence="1 2">TBK1r</strain>
    </source>
</reference>
<dbReference type="Proteomes" id="UP000318081">
    <property type="component" value="Chromosome"/>
</dbReference>
<protein>
    <submittedName>
        <fullName evidence="1">Uncharacterized protein</fullName>
    </submittedName>
</protein>
<name>A0ABX5Y0A2_9BACT</name>
<evidence type="ECO:0000313" key="2">
    <source>
        <dbReference type="Proteomes" id="UP000318081"/>
    </source>
</evidence>
<gene>
    <name evidence="1" type="ORF">TBK1r_64170</name>
</gene>
<dbReference type="EMBL" id="CP036432">
    <property type="protein sequence ID" value="QDV87387.1"/>
    <property type="molecule type" value="Genomic_DNA"/>
</dbReference>
<evidence type="ECO:0000313" key="1">
    <source>
        <dbReference type="EMBL" id="QDV87387.1"/>
    </source>
</evidence>
<proteinExistence type="predicted"/>
<organism evidence="1 2">
    <name type="scientific">Stieleria magnilauensis</name>
    <dbReference type="NCBI Taxonomy" id="2527963"/>
    <lineage>
        <taxon>Bacteria</taxon>
        <taxon>Pseudomonadati</taxon>
        <taxon>Planctomycetota</taxon>
        <taxon>Planctomycetia</taxon>
        <taxon>Pirellulales</taxon>
        <taxon>Pirellulaceae</taxon>
        <taxon>Stieleria</taxon>
    </lineage>
</organism>